<keyword evidence="1" id="KW-0175">Coiled coil</keyword>
<proteinExistence type="predicted"/>
<name>Q23KB8_TETTS</name>
<dbReference type="EMBL" id="GG662673">
    <property type="protein sequence ID" value="EAR96925.2"/>
    <property type="molecule type" value="Genomic_DNA"/>
</dbReference>
<dbReference type="KEGG" id="tet:TTHERM_00194170"/>
<evidence type="ECO:0000256" key="1">
    <source>
        <dbReference type="SAM" id="Coils"/>
    </source>
</evidence>
<reference evidence="3" key="1">
    <citation type="journal article" date="2006" name="PLoS Biol.">
        <title>Macronuclear genome sequence of the ciliate Tetrahymena thermophila, a model eukaryote.</title>
        <authorList>
            <person name="Eisen J.A."/>
            <person name="Coyne R.S."/>
            <person name="Wu M."/>
            <person name="Wu D."/>
            <person name="Thiagarajan M."/>
            <person name="Wortman J.R."/>
            <person name="Badger J.H."/>
            <person name="Ren Q."/>
            <person name="Amedeo P."/>
            <person name="Jones K.M."/>
            <person name="Tallon L.J."/>
            <person name="Delcher A.L."/>
            <person name="Salzberg S.L."/>
            <person name="Silva J.C."/>
            <person name="Haas B.J."/>
            <person name="Majoros W.H."/>
            <person name="Farzad M."/>
            <person name="Carlton J.M."/>
            <person name="Smith R.K. Jr."/>
            <person name="Garg J."/>
            <person name="Pearlman R.E."/>
            <person name="Karrer K.M."/>
            <person name="Sun L."/>
            <person name="Manning G."/>
            <person name="Elde N.C."/>
            <person name="Turkewitz A.P."/>
            <person name="Asai D.J."/>
            <person name="Wilkes D.E."/>
            <person name="Wang Y."/>
            <person name="Cai H."/>
            <person name="Collins K."/>
            <person name="Stewart B.A."/>
            <person name="Lee S.R."/>
            <person name="Wilamowska K."/>
            <person name="Weinberg Z."/>
            <person name="Ruzzo W.L."/>
            <person name="Wloga D."/>
            <person name="Gaertig J."/>
            <person name="Frankel J."/>
            <person name="Tsao C.-C."/>
            <person name="Gorovsky M.A."/>
            <person name="Keeling P.J."/>
            <person name="Waller R.F."/>
            <person name="Patron N.J."/>
            <person name="Cherry J.M."/>
            <person name="Stover N.A."/>
            <person name="Krieger C.J."/>
            <person name="del Toro C."/>
            <person name="Ryder H.F."/>
            <person name="Williamson S.C."/>
            <person name="Barbeau R.A."/>
            <person name="Hamilton E.P."/>
            <person name="Orias E."/>
        </authorList>
    </citation>
    <scope>NUCLEOTIDE SEQUENCE [LARGE SCALE GENOMIC DNA]</scope>
    <source>
        <strain evidence="3">SB210</strain>
    </source>
</reference>
<dbReference type="RefSeq" id="XP_001017170.2">
    <property type="nucleotide sequence ID" value="XM_001017170.2"/>
</dbReference>
<organism evidence="2 3">
    <name type="scientific">Tetrahymena thermophila (strain SB210)</name>
    <dbReference type="NCBI Taxonomy" id="312017"/>
    <lineage>
        <taxon>Eukaryota</taxon>
        <taxon>Sar</taxon>
        <taxon>Alveolata</taxon>
        <taxon>Ciliophora</taxon>
        <taxon>Intramacronucleata</taxon>
        <taxon>Oligohymenophorea</taxon>
        <taxon>Hymenostomatida</taxon>
        <taxon>Tetrahymenina</taxon>
        <taxon>Tetrahymenidae</taxon>
        <taxon>Tetrahymena</taxon>
    </lineage>
</organism>
<evidence type="ECO:0000313" key="3">
    <source>
        <dbReference type="Proteomes" id="UP000009168"/>
    </source>
</evidence>
<evidence type="ECO:0000313" key="2">
    <source>
        <dbReference type="EMBL" id="EAR96925.2"/>
    </source>
</evidence>
<dbReference type="HOGENOM" id="CLU_500135_0_0_1"/>
<feature type="coiled-coil region" evidence="1">
    <location>
        <begin position="262"/>
        <end position="296"/>
    </location>
</feature>
<sequence length="556" mass="66020">MKINPNSFLNQLFSYNAHHDRDLDVHFIEDDDIIMFYKQKSNKLGAFFDQDKILNFTDDQSGLITKESFEKGIYNEVESIHNELQEIQEKREQAQRIIEEKKTWWQLRTQLMPQQQKHNFEDENYIMPEARFFVKVVCVEKNNPNTNNSTLSNKNELLRIQIDIDDASYSTEERVFDQGICQFQNNIFTLPITTGYERIYLKVVEHEYSEVKAAMQLKLNDFKDQKIHKRIYHLKPQKKFKELQYDIHTRIFYQYNSYTFNEEKLALRQETYQNIIKKLEKREIRLRERLRGLENSSNYLLLEYLDIICFENQEEGQCNQDIVIKVSKDFDSETASIYNEQTQAEIFFQNEEEETREFQRLKLYSDAPTPEREQGNFSFDNMSEEGGVATHLNQQMLNHILDSRRGSQYTGDGGTNTSSPFKLNLSQNNGNEIGQFISPRFNEASTNRQSLKNPLLMDDNKPAASKTLLELIALSQETKNLNNNIETKKNKFQQEINIKNSIYQQLSKMNNQELLQFRIFAKGLYQLNRLNKIQQQEQENLNNKNQYIKQNNTKKR</sequence>
<accession>Q23KB8</accession>
<dbReference type="Proteomes" id="UP000009168">
    <property type="component" value="Unassembled WGS sequence"/>
</dbReference>
<gene>
    <name evidence="2" type="ORF">TTHERM_00194170</name>
</gene>
<dbReference type="InParanoid" id="Q23KB8"/>
<dbReference type="AlphaFoldDB" id="Q23KB8"/>
<protein>
    <submittedName>
        <fullName evidence="2">Uncharacterized protein</fullName>
    </submittedName>
</protein>
<dbReference type="GeneID" id="7844646"/>
<keyword evidence="3" id="KW-1185">Reference proteome</keyword>